<comment type="caution">
    <text evidence="1">The sequence shown here is derived from an EMBL/GenBank/DDBJ whole genome shotgun (WGS) entry which is preliminary data.</text>
</comment>
<dbReference type="STRING" id="1611254.A0A2G5UNE9"/>
<dbReference type="EMBL" id="PDUG01000003">
    <property type="protein sequence ID" value="PIC41092.1"/>
    <property type="molecule type" value="Genomic_DNA"/>
</dbReference>
<name>A0A2G5UNE9_9PELO</name>
<evidence type="ECO:0000313" key="1">
    <source>
        <dbReference type="EMBL" id="PIC41092.1"/>
    </source>
</evidence>
<organism evidence="1 2">
    <name type="scientific">Caenorhabditis nigoni</name>
    <dbReference type="NCBI Taxonomy" id="1611254"/>
    <lineage>
        <taxon>Eukaryota</taxon>
        <taxon>Metazoa</taxon>
        <taxon>Ecdysozoa</taxon>
        <taxon>Nematoda</taxon>
        <taxon>Chromadorea</taxon>
        <taxon>Rhabditida</taxon>
        <taxon>Rhabditina</taxon>
        <taxon>Rhabditomorpha</taxon>
        <taxon>Rhabditoidea</taxon>
        <taxon>Rhabditidae</taxon>
        <taxon>Peloderinae</taxon>
        <taxon>Caenorhabditis</taxon>
    </lineage>
</organism>
<reference evidence="2" key="1">
    <citation type="submission" date="2017-10" db="EMBL/GenBank/DDBJ databases">
        <title>Rapid genome shrinkage in a self-fertile nematode reveals novel sperm competition proteins.</title>
        <authorList>
            <person name="Yin D."/>
            <person name="Schwarz E.M."/>
            <person name="Thomas C.G."/>
            <person name="Felde R.L."/>
            <person name="Korf I.F."/>
            <person name="Cutter A.D."/>
            <person name="Schartner C.M."/>
            <person name="Ralston E.J."/>
            <person name="Meyer B.J."/>
            <person name="Haag E.S."/>
        </authorList>
    </citation>
    <scope>NUCLEOTIDE SEQUENCE [LARGE SCALE GENOMIC DNA]</scope>
    <source>
        <strain evidence="2">JU1422</strain>
    </source>
</reference>
<dbReference type="OrthoDB" id="5775088at2759"/>
<sequence length="286" mass="32315">MEIHDEYNPYTVVQRHQSQWFMYVPNAPPMEDYDVQKHGNLFGFDNGSTTLTVSHDAVNLNSIPPTDSVASLQERYVVPEIIAFSSGSEVDTRSAGNPYAHHPNYTTPSQYFGHITEPEQKKETEDVLTIMDIQKLSDPFVEETPEVKIMPPNDVTINKKALGAESLAELRHLNVQFPVKGFAGTVTHNGLSDTDTLNKKMLSPESMYELEQVMDCFNIKDESINAFVFREFSPETLADLREIRNFSQYTDFPGPSKDVQTGIGMSPTQSERFQFEWTENVAYGGI</sequence>
<proteinExistence type="predicted"/>
<evidence type="ECO:0000313" key="2">
    <source>
        <dbReference type="Proteomes" id="UP000230233"/>
    </source>
</evidence>
<accession>A0A2G5UNE9</accession>
<keyword evidence="2" id="KW-1185">Reference proteome</keyword>
<dbReference type="Proteomes" id="UP000230233">
    <property type="component" value="Chromosome III"/>
</dbReference>
<gene>
    <name evidence="1" type="primary">Cni-B0218.7</name>
    <name evidence="1" type="synonym">Cnig_chr_III.g8627</name>
    <name evidence="1" type="ORF">B9Z55_008627</name>
</gene>
<dbReference type="AlphaFoldDB" id="A0A2G5UNE9"/>
<protein>
    <submittedName>
        <fullName evidence="1">Uncharacterized protein</fullName>
    </submittedName>
</protein>